<dbReference type="AlphaFoldDB" id="A0A918AQX0"/>
<dbReference type="Proteomes" id="UP000639606">
    <property type="component" value="Unassembled WGS sequence"/>
</dbReference>
<evidence type="ECO:0000313" key="2">
    <source>
        <dbReference type="EMBL" id="GGP72006.1"/>
    </source>
</evidence>
<evidence type="ECO:0000256" key="1">
    <source>
        <dbReference type="SAM" id="MobiDB-lite"/>
    </source>
</evidence>
<proteinExistence type="predicted"/>
<feature type="region of interest" description="Disordered" evidence="1">
    <location>
        <begin position="29"/>
        <end position="59"/>
    </location>
</feature>
<dbReference type="EMBL" id="BMRG01000012">
    <property type="protein sequence ID" value="GGP72006.1"/>
    <property type="molecule type" value="Genomic_DNA"/>
</dbReference>
<name>A0A918AQX0_9PSEU</name>
<accession>A0A918AQX0</accession>
<evidence type="ECO:0000313" key="3">
    <source>
        <dbReference type="Proteomes" id="UP000639606"/>
    </source>
</evidence>
<protein>
    <submittedName>
        <fullName evidence="2">Uncharacterized protein</fullName>
    </submittedName>
</protein>
<gene>
    <name evidence="2" type="ORF">GCM10010185_51730</name>
</gene>
<feature type="region of interest" description="Disordered" evidence="1">
    <location>
        <begin position="78"/>
        <end position="116"/>
    </location>
</feature>
<feature type="compositionally biased region" description="Polar residues" evidence="1">
    <location>
        <begin position="84"/>
        <end position="95"/>
    </location>
</feature>
<sequence>MPSIADLHRVGQSTANRLGVGGRAVPAYHFDTGMPAQPRFQGGGVAAGQDRDASAGLGVDDDRGVAVAAAQGEIVHADHPWNRQLGQWQASQTAQRGAAGHRHGEYSGQPCDRPAT</sequence>
<organism evidence="2 3">
    <name type="scientific">Saccharothrix coeruleofusca</name>
    <dbReference type="NCBI Taxonomy" id="33919"/>
    <lineage>
        <taxon>Bacteria</taxon>
        <taxon>Bacillati</taxon>
        <taxon>Actinomycetota</taxon>
        <taxon>Actinomycetes</taxon>
        <taxon>Pseudonocardiales</taxon>
        <taxon>Pseudonocardiaceae</taxon>
        <taxon>Saccharothrix</taxon>
    </lineage>
</organism>
<reference evidence="2" key="2">
    <citation type="submission" date="2020-09" db="EMBL/GenBank/DDBJ databases">
        <authorList>
            <person name="Sun Q."/>
            <person name="Ohkuma M."/>
        </authorList>
    </citation>
    <scope>NUCLEOTIDE SEQUENCE</scope>
    <source>
        <strain evidence="2">JCM 3313</strain>
    </source>
</reference>
<comment type="caution">
    <text evidence="2">The sequence shown here is derived from an EMBL/GenBank/DDBJ whole genome shotgun (WGS) entry which is preliminary data.</text>
</comment>
<keyword evidence="3" id="KW-1185">Reference proteome</keyword>
<reference evidence="2" key="1">
    <citation type="journal article" date="2014" name="Int. J. Syst. Evol. Microbiol.">
        <title>Complete genome sequence of Corynebacterium casei LMG S-19264T (=DSM 44701T), isolated from a smear-ripened cheese.</title>
        <authorList>
            <consortium name="US DOE Joint Genome Institute (JGI-PGF)"/>
            <person name="Walter F."/>
            <person name="Albersmeier A."/>
            <person name="Kalinowski J."/>
            <person name="Ruckert C."/>
        </authorList>
    </citation>
    <scope>NUCLEOTIDE SEQUENCE</scope>
    <source>
        <strain evidence="2">JCM 3313</strain>
    </source>
</reference>